<name>A0A8J6J1F3_9FIRM</name>
<reference evidence="1" key="1">
    <citation type="submission" date="2020-08" db="EMBL/GenBank/DDBJ databases">
        <title>Genome public.</title>
        <authorList>
            <person name="Liu C."/>
            <person name="Sun Q."/>
        </authorList>
    </citation>
    <scope>NUCLEOTIDE SEQUENCE</scope>
    <source>
        <strain evidence="1">NSJ-23</strain>
    </source>
</reference>
<gene>
    <name evidence="1" type="ORF">H8S11_05925</name>
</gene>
<dbReference type="RefSeq" id="WP_147572263.1">
    <property type="nucleotide sequence ID" value="NZ_JACOPO010000003.1"/>
</dbReference>
<evidence type="ECO:0000313" key="2">
    <source>
        <dbReference type="Proteomes" id="UP000628736"/>
    </source>
</evidence>
<dbReference type="InterPro" id="IPR043740">
    <property type="entry name" value="DUF5685"/>
</dbReference>
<dbReference type="AlphaFoldDB" id="A0A8J6J1F3"/>
<comment type="caution">
    <text evidence="1">The sequence shown here is derived from an EMBL/GenBank/DDBJ whole genome shotgun (WGS) entry which is preliminary data.</text>
</comment>
<proteinExistence type="predicted"/>
<evidence type="ECO:0000313" key="1">
    <source>
        <dbReference type="EMBL" id="MBC5722344.1"/>
    </source>
</evidence>
<organism evidence="1 2">
    <name type="scientific">Flintibacter hominis</name>
    <dbReference type="NCBI Taxonomy" id="2763048"/>
    <lineage>
        <taxon>Bacteria</taxon>
        <taxon>Bacillati</taxon>
        <taxon>Bacillota</taxon>
        <taxon>Clostridia</taxon>
        <taxon>Eubacteriales</taxon>
        <taxon>Flintibacter</taxon>
    </lineage>
</organism>
<sequence>MFGYVRPCRPEMKCREFDLYRATYCGLCRCLRRRYGLLAPMFLNFDFTFLALLLWEPEERFTPCQGRCHANPLVKKPMCPDSEALELAADESVILAWWKLRDSIKDEGFWKAMPARGLSLLLRPSYRKAAVRCPAFDQQVQDSLVELEQLERASCPSMDQAADTFARLLQGAAAKEGKQDRVLSQLLYQLGRWIYLVDARDDMEEDRAAGRYNPVIARFGPQGDDENLRRTLDHSLGLMGAALQLGEFGCRTPILENILYLGLPMVQRAVFDGSWREIKKQKIWSNN</sequence>
<protein>
    <submittedName>
        <fullName evidence="1">Uncharacterized protein</fullName>
    </submittedName>
</protein>
<dbReference type="EMBL" id="JACOPO010000003">
    <property type="protein sequence ID" value="MBC5722344.1"/>
    <property type="molecule type" value="Genomic_DNA"/>
</dbReference>
<dbReference type="Pfam" id="PF18937">
    <property type="entry name" value="DUF5685"/>
    <property type="match status" value="1"/>
</dbReference>
<dbReference type="Proteomes" id="UP000628736">
    <property type="component" value="Unassembled WGS sequence"/>
</dbReference>
<accession>A0A8J6J1F3</accession>
<keyword evidence="2" id="KW-1185">Reference proteome</keyword>